<dbReference type="GO" id="GO:0016757">
    <property type="term" value="F:glycosyltransferase activity"/>
    <property type="evidence" value="ECO:0007669"/>
    <property type="project" value="InterPro"/>
</dbReference>
<dbReference type="InterPro" id="IPR028098">
    <property type="entry name" value="Glyco_trans_4-like_N"/>
</dbReference>
<name>L9WZH6_9EURY</name>
<feature type="domain" description="Glycosyl transferase family 1" evidence="1">
    <location>
        <begin position="184"/>
        <end position="338"/>
    </location>
</feature>
<dbReference type="OrthoDB" id="132546at2157"/>
<evidence type="ECO:0000313" key="4">
    <source>
        <dbReference type="Proteomes" id="UP000011688"/>
    </source>
</evidence>
<dbReference type="STRING" id="1227497.C491_18204"/>
<evidence type="ECO:0000259" key="1">
    <source>
        <dbReference type="Pfam" id="PF00534"/>
    </source>
</evidence>
<accession>L9WZH6</accession>
<dbReference type="InterPro" id="IPR001296">
    <property type="entry name" value="Glyco_trans_1"/>
</dbReference>
<dbReference type="EMBL" id="AOIB01000036">
    <property type="protein sequence ID" value="ELY54561.1"/>
    <property type="molecule type" value="Genomic_DNA"/>
</dbReference>
<evidence type="ECO:0000313" key="3">
    <source>
        <dbReference type="EMBL" id="ELY54561.1"/>
    </source>
</evidence>
<dbReference type="Pfam" id="PF00534">
    <property type="entry name" value="Glycos_transf_1"/>
    <property type="match status" value="1"/>
</dbReference>
<dbReference type="Proteomes" id="UP000011688">
    <property type="component" value="Unassembled WGS sequence"/>
</dbReference>
<dbReference type="Gene3D" id="3.40.50.2000">
    <property type="entry name" value="Glycogen Phosphorylase B"/>
    <property type="match status" value="2"/>
</dbReference>
<evidence type="ECO:0000259" key="2">
    <source>
        <dbReference type="Pfam" id="PF13439"/>
    </source>
</evidence>
<feature type="domain" description="Glycosyltransferase subfamily 4-like N-terminal" evidence="2">
    <location>
        <begin position="16"/>
        <end position="170"/>
    </location>
</feature>
<gene>
    <name evidence="3" type="ORF">C491_18204</name>
</gene>
<dbReference type="CDD" id="cd03801">
    <property type="entry name" value="GT4_PimA-like"/>
    <property type="match status" value="1"/>
</dbReference>
<dbReference type="Pfam" id="PF13439">
    <property type="entry name" value="Glyco_transf_4"/>
    <property type="match status" value="1"/>
</dbReference>
<keyword evidence="3" id="KW-0808">Transferase</keyword>
<dbReference type="PANTHER" id="PTHR45947">
    <property type="entry name" value="SULFOQUINOVOSYL TRANSFERASE SQD2"/>
    <property type="match status" value="1"/>
</dbReference>
<reference evidence="3 4" key="1">
    <citation type="journal article" date="2014" name="PLoS Genet.">
        <title>Phylogenetically driven sequencing of extremely halophilic archaea reveals strategies for static and dynamic osmo-response.</title>
        <authorList>
            <person name="Becker E.A."/>
            <person name="Seitzer P.M."/>
            <person name="Tritt A."/>
            <person name="Larsen D."/>
            <person name="Krusor M."/>
            <person name="Yao A.I."/>
            <person name="Wu D."/>
            <person name="Madern D."/>
            <person name="Eisen J.A."/>
            <person name="Darling A.E."/>
            <person name="Facciotti M.T."/>
        </authorList>
    </citation>
    <scope>NUCLEOTIDE SEQUENCE [LARGE SCALE GENOMIC DNA]</scope>
    <source>
        <strain evidence="3 4">DSM 10524</strain>
    </source>
</reference>
<comment type="caution">
    <text evidence="3">The sequence shown here is derived from an EMBL/GenBank/DDBJ whole genome shotgun (WGS) entry which is preliminary data.</text>
</comment>
<organism evidence="3 4">
    <name type="scientific">Natronococcus amylolyticus DSM 10524</name>
    <dbReference type="NCBI Taxonomy" id="1227497"/>
    <lineage>
        <taxon>Archaea</taxon>
        <taxon>Methanobacteriati</taxon>
        <taxon>Methanobacteriota</taxon>
        <taxon>Stenosarchaea group</taxon>
        <taxon>Halobacteria</taxon>
        <taxon>Halobacteriales</taxon>
        <taxon>Natrialbaceae</taxon>
        <taxon>Natronococcus</taxon>
    </lineage>
</organism>
<dbReference type="eggNOG" id="arCOG01411">
    <property type="taxonomic scope" value="Archaea"/>
</dbReference>
<dbReference type="AlphaFoldDB" id="L9WZH6"/>
<sequence>MVRVLAVLTHVKPTTFSYELCEALAAIDGIEVTIVSYYDAAVEETAMAPESAVEFVPLNASSRLDPTAIAHLRWVLRTRSYDVLHTHHNFVGSLARLLAPRGTRIVDTEHADHERHYSLPQVLVNAATLPRADRVVANSRRTLESLYWFERLGLDDEQCSVIYNGIDVDRIDRVLEEPRDSREGEGPRITSVGRLSETKNQSTLLRAFASLADDYPESRLTIVGDGPLREDLESVADSLGVRARVEFTGFVDREEVYRILAASDLYVQPSLSEGFCVALVEAMACRLPVVVSDVPVLHEVVGEAGAYATPTEPAAFADRLRRLLGDDELRREFAERASDRARTEFPLERTADAYAKLYRELLESS</sequence>
<dbReference type="PANTHER" id="PTHR45947:SF3">
    <property type="entry name" value="SULFOQUINOVOSYL TRANSFERASE SQD2"/>
    <property type="match status" value="1"/>
</dbReference>
<proteinExistence type="predicted"/>
<protein>
    <submittedName>
        <fullName evidence="3">Group 1 glycosyl transferase</fullName>
    </submittedName>
</protein>
<dbReference type="SUPFAM" id="SSF53756">
    <property type="entry name" value="UDP-Glycosyltransferase/glycogen phosphorylase"/>
    <property type="match status" value="1"/>
</dbReference>
<dbReference type="RefSeq" id="WP_005558825.1">
    <property type="nucleotide sequence ID" value="NZ_AOIB01000036.1"/>
</dbReference>
<keyword evidence="4" id="KW-1185">Reference proteome</keyword>
<dbReference type="InterPro" id="IPR050194">
    <property type="entry name" value="Glycosyltransferase_grp1"/>
</dbReference>